<proteinExistence type="inferred from homology"/>
<keyword evidence="5 7" id="KW-0408">Iron</keyword>
<feature type="binding site" description="axial binding residue" evidence="7">
    <location>
        <position position="455"/>
    </location>
    <ligand>
        <name>heme</name>
        <dbReference type="ChEBI" id="CHEBI:30413"/>
    </ligand>
    <ligandPart>
        <name>Fe</name>
        <dbReference type="ChEBI" id="CHEBI:18248"/>
    </ligandPart>
</feature>
<dbReference type="EMBL" id="MU151059">
    <property type="protein sequence ID" value="KAF9453730.1"/>
    <property type="molecule type" value="Genomic_DNA"/>
</dbReference>
<evidence type="ECO:0000256" key="2">
    <source>
        <dbReference type="ARBA" id="ARBA00010617"/>
    </source>
</evidence>
<reference evidence="10" key="1">
    <citation type="submission" date="2020-11" db="EMBL/GenBank/DDBJ databases">
        <authorList>
            <consortium name="DOE Joint Genome Institute"/>
            <person name="Ahrendt S."/>
            <person name="Riley R."/>
            <person name="Andreopoulos W."/>
            <person name="Labutti K."/>
            <person name="Pangilinan J."/>
            <person name="Ruiz-Duenas F.J."/>
            <person name="Barrasa J.M."/>
            <person name="Sanchez-Garcia M."/>
            <person name="Camarero S."/>
            <person name="Miyauchi S."/>
            <person name="Serrano A."/>
            <person name="Linde D."/>
            <person name="Babiker R."/>
            <person name="Drula E."/>
            <person name="Ayuso-Fernandez I."/>
            <person name="Pacheco R."/>
            <person name="Padilla G."/>
            <person name="Ferreira P."/>
            <person name="Barriuso J."/>
            <person name="Kellner H."/>
            <person name="Castanera R."/>
            <person name="Alfaro M."/>
            <person name="Ramirez L."/>
            <person name="Pisabarro A.G."/>
            <person name="Kuo A."/>
            <person name="Tritt A."/>
            <person name="Lipzen A."/>
            <person name="He G."/>
            <person name="Yan M."/>
            <person name="Ng V."/>
            <person name="Cullen D."/>
            <person name="Martin F."/>
            <person name="Rosso M.-N."/>
            <person name="Henrissat B."/>
            <person name="Hibbett D."/>
            <person name="Martinez A.T."/>
            <person name="Grigoriev I.V."/>
        </authorList>
    </citation>
    <scope>NUCLEOTIDE SEQUENCE</scope>
    <source>
        <strain evidence="10">MF-IS2</strain>
    </source>
</reference>
<keyword evidence="7 8" id="KW-0349">Heme</keyword>
<dbReference type="Proteomes" id="UP000807342">
    <property type="component" value="Unassembled WGS sequence"/>
</dbReference>
<dbReference type="InterPro" id="IPR017972">
    <property type="entry name" value="Cyt_P450_CS"/>
</dbReference>
<dbReference type="GO" id="GO:0020037">
    <property type="term" value="F:heme binding"/>
    <property type="evidence" value="ECO:0007669"/>
    <property type="project" value="InterPro"/>
</dbReference>
<dbReference type="Pfam" id="PF00067">
    <property type="entry name" value="p450"/>
    <property type="match status" value="1"/>
</dbReference>
<evidence type="ECO:0000256" key="3">
    <source>
        <dbReference type="ARBA" id="ARBA00022723"/>
    </source>
</evidence>
<dbReference type="InterPro" id="IPR002403">
    <property type="entry name" value="Cyt_P450_E_grp-IV"/>
</dbReference>
<keyword evidence="9" id="KW-0812">Transmembrane</keyword>
<evidence type="ECO:0000256" key="7">
    <source>
        <dbReference type="PIRSR" id="PIRSR602403-1"/>
    </source>
</evidence>
<dbReference type="AlphaFoldDB" id="A0A9P6C989"/>
<dbReference type="GO" id="GO:0005506">
    <property type="term" value="F:iron ion binding"/>
    <property type="evidence" value="ECO:0007669"/>
    <property type="project" value="InterPro"/>
</dbReference>
<dbReference type="CDD" id="cd11041">
    <property type="entry name" value="CYP503A1-like"/>
    <property type="match status" value="1"/>
</dbReference>
<evidence type="ECO:0000256" key="1">
    <source>
        <dbReference type="ARBA" id="ARBA00001971"/>
    </source>
</evidence>
<dbReference type="Gene3D" id="1.10.630.10">
    <property type="entry name" value="Cytochrome P450"/>
    <property type="match status" value="1"/>
</dbReference>
<keyword evidence="9" id="KW-0472">Membrane</keyword>
<dbReference type="PRINTS" id="PR00465">
    <property type="entry name" value="EP450IV"/>
</dbReference>
<evidence type="ECO:0000256" key="6">
    <source>
        <dbReference type="ARBA" id="ARBA00023033"/>
    </source>
</evidence>
<comment type="similarity">
    <text evidence="2 8">Belongs to the cytochrome P450 family.</text>
</comment>
<dbReference type="PROSITE" id="PS00086">
    <property type="entry name" value="CYTOCHROME_P450"/>
    <property type="match status" value="1"/>
</dbReference>
<dbReference type="PANTHER" id="PTHR46206">
    <property type="entry name" value="CYTOCHROME P450"/>
    <property type="match status" value="1"/>
</dbReference>
<dbReference type="SUPFAM" id="SSF48264">
    <property type="entry name" value="Cytochrome P450"/>
    <property type="match status" value="1"/>
</dbReference>
<evidence type="ECO:0000313" key="11">
    <source>
        <dbReference type="Proteomes" id="UP000807342"/>
    </source>
</evidence>
<evidence type="ECO:0000256" key="8">
    <source>
        <dbReference type="RuleBase" id="RU000461"/>
    </source>
</evidence>
<comment type="cofactor">
    <cofactor evidence="1 7">
        <name>heme</name>
        <dbReference type="ChEBI" id="CHEBI:30413"/>
    </cofactor>
</comment>
<keyword evidence="9" id="KW-1133">Transmembrane helix</keyword>
<keyword evidence="3 7" id="KW-0479">Metal-binding</keyword>
<evidence type="ECO:0000256" key="4">
    <source>
        <dbReference type="ARBA" id="ARBA00023002"/>
    </source>
</evidence>
<dbReference type="InterPro" id="IPR001128">
    <property type="entry name" value="Cyt_P450"/>
</dbReference>
<evidence type="ECO:0000256" key="5">
    <source>
        <dbReference type="ARBA" id="ARBA00023004"/>
    </source>
</evidence>
<dbReference type="OrthoDB" id="1844152at2759"/>
<keyword evidence="6 8" id="KW-0503">Monooxygenase</keyword>
<dbReference type="PANTHER" id="PTHR46206:SF1">
    <property type="entry name" value="P450, PUTATIVE (EUROFUNG)-RELATED"/>
    <property type="match status" value="1"/>
</dbReference>
<comment type="caution">
    <text evidence="10">The sequence shown here is derived from an EMBL/GenBank/DDBJ whole genome shotgun (WGS) entry which is preliminary data.</text>
</comment>
<evidence type="ECO:0000256" key="9">
    <source>
        <dbReference type="SAM" id="Phobius"/>
    </source>
</evidence>
<keyword evidence="11" id="KW-1185">Reference proteome</keyword>
<sequence length="513" mass="58671">MMRSLLDQDSSSFSTISFLLCIPVVTYGAWKYVEAKRSPLNAIPTVGHSGVLTSYITAFRWLRHGTELLQEGYDKYPGKAFKVATISKWIVILGGKEHVDDIRRVSDDVVSFRKALEETTQTRYTLGRRPDDDPYHVATIRTPLTRNLSSRFDDIRDEIVESFKDYIPLTEEWTPVTAYDALMHIVCRTSNRYFVGLPLCRDPGYRSLNERFTITVVISARIINCFPDFLKPLVGRYLTPAPGSVKEALKYLGPTLEERLGQETRHRAGWDERPNDLITWLLDTTTQDYHRTIYDLVLRILTVNFGAIHTSTLTLTHALYDLAIHPEYIKVMREEAEAVIAEEGWTKVAMQKMRKIDSFLKESQRLNNVGSLLMVRKTLKNWTLSDGTLIPTGVLIGVASDAMNKDEASFPDALTFKPFRFAEMRNGDGGLDSVKHQMVSLDIDHIVFGHGRHACPGRFFAVNEIKAMFAHIILNYDVQLENKSMERPKNMYFEGMKSPNQKAKVMFRKRKVD</sequence>
<keyword evidence="4 8" id="KW-0560">Oxidoreductase</keyword>
<name>A0A9P6C989_9AGAR</name>
<protein>
    <submittedName>
        <fullName evidence="10">Cytochrome P450</fullName>
    </submittedName>
</protein>
<organism evidence="10 11">
    <name type="scientific">Macrolepiota fuliginosa MF-IS2</name>
    <dbReference type="NCBI Taxonomy" id="1400762"/>
    <lineage>
        <taxon>Eukaryota</taxon>
        <taxon>Fungi</taxon>
        <taxon>Dikarya</taxon>
        <taxon>Basidiomycota</taxon>
        <taxon>Agaricomycotina</taxon>
        <taxon>Agaricomycetes</taxon>
        <taxon>Agaricomycetidae</taxon>
        <taxon>Agaricales</taxon>
        <taxon>Agaricineae</taxon>
        <taxon>Agaricaceae</taxon>
        <taxon>Macrolepiota</taxon>
    </lineage>
</organism>
<feature type="transmembrane region" description="Helical" evidence="9">
    <location>
        <begin position="12"/>
        <end position="30"/>
    </location>
</feature>
<dbReference type="GO" id="GO:0004497">
    <property type="term" value="F:monooxygenase activity"/>
    <property type="evidence" value="ECO:0007669"/>
    <property type="project" value="UniProtKB-KW"/>
</dbReference>
<gene>
    <name evidence="10" type="ORF">P691DRAFT_694401</name>
</gene>
<dbReference type="InterPro" id="IPR036396">
    <property type="entry name" value="Cyt_P450_sf"/>
</dbReference>
<dbReference type="GO" id="GO:0016705">
    <property type="term" value="F:oxidoreductase activity, acting on paired donors, with incorporation or reduction of molecular oxygen"/>
    <property type="evidence" value="ECO:0007669"/>
    <property type="project" value="InterPro"/>
</dbReference>
<evidence type="ECO:0000313" key="10">
    <source>
        <dbReference type="EMBL" id="KAF9453730.1"/>
    </source>
</evidence>
<accession>A0A9P6C989</accession>